<dbReference type="SUPFAM" id="SSF55469">
    <property type="entry name" value="FMN-dependent nitroreductase-like"/>
    <property type="match status" value="1"/>
</dbReference>
<dbReference type="InterPro" id="IPR050627">
    <property type="entry name" value="Nitroreductase/BluB"/>
</dbReference>
<feature type="domain" description="Nitroreductase" evidence="1">
    <location>
        <begin position="14"/>
        <end position="70"/>
    </location>
</feature>
<organism evidence="2 3">
    <name type="scientific">Desulfolithobacter dissulfuricans</name>
    <dbReference type="NCBI Taxonomy" id="2795293"/>
    <lineage>
        <taxon>Bacteria</taxon>
        <taxon>Pseudomonadati</taxon>
        <taxon>Thermodesulfobacteriota</taxon>
        <taxon>Desulfobulbia</taxon>
        <taxon>Desulfobulbales</taxon>
        <taxon>Desulfobulbaceae</taxon>
        <taxon>Desulfolithobacter</taxon>
    </lineage>
</organism>
<evidence type="ECO:0000313" key="2">
    <source>
        <dbReference type="EMBL" id="BCO08671.1"/>
    </source>
</evidence>
<accession>A0A915TZF8</accession>
<dbReference type="RefSeq" id="WP_267928568.1">
    <property type="nucleotide sequence ID" value="NZ_AP024233.1"/>
</dbReference>
<name>A0A915TZF8_9BACT</name>
<dbReference type="Pfam" id="PF00881">
    <property type="entry name" value="Nitroreductase"/>
    <property type="match status" value="2"/>
</dbReference>
<keyword evidence="3" id="KW-1185">Reference proteome</keyword>
<dbReference type="PANTHER" id="PTHR23026:SF123">
    <property type="entry name" value="NAD(P)H NITROREDUCTASE RV3131-RELATED"/>
    <property type="match status" value="1"/>
</dbReference>
<dbReference type="Gene3D" id="3.40.109.10">
    <property type="entry name" value="NADH Oxidase"/>
    <property type="match status" value="1"/>
</dbReference>
<dbReference type="AlphaFoldDB" id="A0A915TZF8"/>
<reference evidence="2" key="1">
    <citation type="submission" date="2020-12" db="EMBL/GenBank/DDBJ databases">
        <title>Desulfobium dissulfuricans gen. nov., sp. nov., a novel mesophilic, sulfate-reducing bacterium isolated from a deep-sea hydrothermal vent.</title>
        <authorList>
            <person name="Hashimoto Y."/>
            <person name="Tame A."/>
            <person name="Sawayama S."/>
            <person name="Miyazaki J."/>
            <person name="Takai K."/>
            <person name="Nakagawa S."/>
        </authorList>
    </citation>
    <scope>NUCLEOTIDE SEQUENCE</scope>
    <source>
        <strain evidence="2">GF1</strain>
    </source>
</reference>
<sequence>MDGTNMENPVQEAIYRRRSIREFTDQPVVMDLLRRIVTAGIWAPSGLNNQPWRFVLVCDEDVRHRLAALTHYAHIVKAAPALIAVYLDTEAMYDPVKDHQAAGACIQNMLLAAEELGLGAVWLGQILKNKDQVNQVLELDDRYDLMAVIALGYPSHRNQQSRRKPLEDFILKEIGGTQ</sequence>
<dbReference type="InterPro" id="IPR000415">
    <property type="entry name" value="Nitroreductase-like"/>
</dbReference>
<dbReference type="Proteomes" id="UP001063350">
    <property type="component" value="Chromosome"/>
</dbReference>
<evidence type="ECO:0000313" key="3">
    <source>
        <dbReference type="Proteomes" id="UP001063350"/>
    </source>
</evidence>
<proteinExistence type="predicted"/>
<dbReference type="PANTHER" id="PTHR23026">
    <property type="entry name" value="NADPH NITROREDUCTASE"/>
    <property type="match status" value="1"/>
</dbReference>
<evidence type="ECO:0000259" key="1">
    <source>
        <dbReference type="Pfam" id="PF00881"/>
    </source>
</evidence>
<dbReference type="GO" id="GO:0016491">
    <property type="term" value="F:oxidoreductase activity"/>
    <property type="evidence" value="ECO:0007669"/>
    <property type="project" value="InterPro"/>
</dbReference>
<gene>
    <name evidence="2" type="ORF">GF1_10470</name>
</gene>
<protein>
    <submittedName>
        <fullName evidence="2">Nitroreductase</fullName>
    </submittedName>
</protein>
<dbReference type="CDD" id="cd02136">
    <property type="entry name" value="PnbA_NfnB-like"/>
    <property type="match status" value="1"/>
</dbReference>
<dbReference type="EMBL" id="AP024233">
    <property type="protein sequence ID" value="BCO08671.1"/>
    <property type="molecule type" value="Genomic_DNA"/>
</dbReference>
<feature type="domain" description="Nitroreductase" evidence="1">
    <location>
        <begin position="71"/>
        <end position="153"/>
    </location>
</feature>
<dbReference type="KEGG" id="ddu:GF1_10470"/>
<dbReference type="InterPro" id="IPR029479">
    <property type="entry name" value="Nitroreductase"/>
</dbReference>